<feature type="signal peptide" evidence="1">
    <location>
        <begin position="1"/>
        <end position="19"/>
    </location>
</feature>
<dbReference type="Gene3D" id="1.20.1280.140">
    <property type="match status" value="1"/>
</dbReference>
<evidence type="ECO:0000313" key="3">
    <source>
        <dbReference type="Proteomes" id="UP001498398"/>
    </source>
</evidence>
<reference evidence="2 3" key="1">
    <citation type="submission" date="2024-01" db="EMBL/GenBank/DDBJ databases">
        <title>A draft genome for the cacao thread blight pathogen Marasmiellus scandens.</title>
        <authorList>
            <person name="Baruah I.K."/>
            <person name="Leung J."/>
            <person name="Bukari Y."/>
            <person name="Amoako-Attah I."/>
            <person name="Meinhardt L.W."/>
            <person name="Bailey B.A."/>
            <person name="Cohen S.P."/>
        </authorList>
    </citation>
    <scope>NUCLEOTIDE SEQUENCE [LARGE SCALE GENOMIC DNA]</scope>
    <source>
        <strain evidence="2 3">GH-19</strain>
    </source>
</reference>
<sequence>MQLLTRTLVALSIAASTFGAILKRDVPTILADISDISTQVTTLDNAINAFPDSGGSLTSALAIHNDAVALLDSVNTATDDTTANGAFSEADGQSILDAVAAIEPTILDALSAIAEKQPAFAALPIGGIPALVLQDLQNLDAATTAFSNALIDNAPADLVAQATDIQTTIGDAFDTAIAAYS</sequence>
<dbReference type="Pfam" id="PF12296">
    <property type="entry name" value="HsbA"/>
    <property type="match status" value="1"/>
</dbReference>
<proteinExistence type="predicted"/>
<dbReference type="PANTHER" id="PTHR38123:SF1">
    <property type="entry name" value="HYDROPHOBIC SURFACE BINDING PROTEIN"/>
    <property type="match status" value="1"/>
</dbReference>
<protein>
    <recommendedName>
        <fullName evidence="4">Hydrophobic surface binding protein</fullName>
    </recommendedName>
</protein>
<organism evidence="2 3">
    <name type="scientific">Marasmiellus scandens</name>
    <dbReference type="NCBI Taxonomy" id="2682957"/>
    <lineage>
        <taxon>Eukaryota</taxon>
        <taxon>Fungi</taxon>
        <taxon>Dikarya</taxon>
        <taxon>Basidiomycota</taxon>
        <taxon>Agaricomycotina</taxon>
        <taxon>Agaricomycetes</taxon>
        <taxon>Agaricomycetidae</taxon>
        <taxon>Agaricales</taxon>
        <taxon>Marasmiineae</taxon>
        <taxon>Omphalotaceae</taxon>
        <taxon>Marasmiellus</taxon>
    </lineage>
</organism>
<evidence type="ECO:0000256" key="1">
    <source>
        <dbReference type="SAM" id="SignalP"/>
    </source>
</evidence>
<dbReference type="Proteomes" id="UP001498398">
    <property type="component" value="Unassembled WGS sequence"/>
</dbReference>
<gene>
    <name evidence="2" type="ORF">VKT23_007607</name>
</gene>
<keyword evidence="1" id="KW-0732">Signal</keyword>
<dbReference type="InterPro" id="IPR021054">
    <property type="entry name" value="Cell_wall_mannoprotein_1"/>
</dbReference>
<accession>A0ABR1JMG2</accession>
<dbReference type="PANTHER" id="PTHR38123">
    <property type="entry name" value="CELL WALL SERINE-THREONINE-RICH GALACTOMANNOPROTEIN MP1 (AFU_ORTHOLOGUE AFUA_4G03240)"/>
    <property type="match status" value="1"/>
</dbReference>
<feature type="chain" id="PRO_5046933426" description="Hydrophobic surface binding protein" evidence="1">
    <location>
        <begin position="20"/>
        <end position="181"/>
    </location>
</feature>
<evidence type="ECO:0008006" key="4">
    <source>
        <dbReference type="Google" id="ProtNLM"/>
    </source>
</evidence>
<comment type="caution">
    <text evidence="2">The sequence shown here is derived from an EMBL/GenBank/DDBJ whole genome shotgun (WGS) entry which is preliminary data.</text>
</comment>
<dbReference type="EMBL" id="JBANRG010000010">
    <property type="protein sequence ID" value="KAK7463025.1"/>
    <property type="molecule type" value="Genomic_DNA"/>
</dbReference>
<keyword evidence="3" id="KW-1185">Reference proteome</keyword>
<evidence type="ECO:0000313" key="2">
    <source>
        <dbReference type="EMBL" id="KAK7463025.1"/>
    </source>
</evidence>
<name>A0ABR1JMG2_9AGAR</name>